<keyword evidence="1" id="KW-0472">Membrane</keyword>
<name>A0ABT8YL20_9HYPH</name>
<evidence type="ECO:0000313" key="2">
    <source>
        <dbReference type="EMBL" id="MDO6964423.1"/>
    </source>
</evidence>
<feature type="transmembrane region" description="Helical" evidence="1">
    <location>
        <begin position="147"/>
        <end position="165"/>
    </location>
</feature>
<evidence type="ECO:0000256" key="1">
    <source>
        <dbReference type="SAM" id="Phobius"/>
    </source>
</evidence>
<sequence length="170" mass="18522">MGADEAMLEAQSAPTTNETRAPAKSRVVIRRLIGYLLAVAVGYAIFVFMWRVWPGNPLEPHQTSYILSELSVPYQLLSDYLTAAIFGIPYTVLGIVAVKQLWPHSRLAFLVTGMFCPAVSLVLFFGWNGLTTFIDDAAGLFLLTPPAGLAAAYIFGAIGMGYGFGRWRLG</sequence>
<reference evidence="2" key="1">
    <citation type="journal article" date="2015" name="Int. J. Syst. Evol. Microbiol.">
        <title>Rhizobium alvei sp. nov., isolated from a freshwater river.</title>
        <authorList>
            <person name="Sheu S.Y."/>
            <person name="Huang H.W."/>
            <person name="Young C.C."/>
            <person name="Chen W.M."/>
        </authorList>
    </citation>
    <scope>NUCLEOTIDE SEQUENCE</scope>
    <source>
        <strain evidence="2">TNR-22</strain>
    </source>
</reference>
<dbReference type="RefSeq" id="WP_304376335.1">
    <property type="nucleotide sequence ID" value="NZ_JAUOZU010000007.1"/>
</dbReference>
<keyword evidence="1" id="KW-1133">Transmembrane helix</keyword>
<keyword evidence="3" id="KW-1185">Reference proteome</keyword>
<keyword evidence="1" id="KW-0812">Transmembrane</keyword>
<feature type="transmembrane region" description="Helical" evidence="1">
    <location>
        <begin position="32"/>
        <end position="53"/>
    </location>
</feature>
<feature type="transmembrane region" description="Helical" evidence="1">
    <location>
        <begin position="107"/>
        <end position="127"/>
    </location>
</feature>
<comment type="caution">
    <text evidence="2">The sequence shown here is derived from an EMBL/GenBank/DDBJ whole genome shotgun (WGS) entry which is preliminary data.</text>
</comment>
<proteinExistence type="predicted"/>
<protein>
    <submittedName>
        <fullName evidence="2">Uncharacterized protein</fullName>
    </submittedName>
</protein>
<reference evidence="2" key="2">
    <citation type="submission" date="2023-07" db="EMBL/GenBank/DDBJ databases">
        <authorList>
            <person name="Shen H."/>
        </authorList>
    </citation>
    <scope>NUCLEOTIDE SEQUENCE</scope>
    <source>
        <strain evidence="2">TNR-22</strain>
    </source>
</reference>
<gene>
    <name evidence="2" type="ORF">Q4481_10685</name>
</gene>
<feature type="transmembrane region" description="Helical" evidence="1">
    <location>
        <begin position="80"/>
        <end position="98"/>
    </location>
</feature>
<evidence type="ECO:0000313" key="3">
    <source>
        <dbReference type="Proteomes" id="UP001174932"/>
    </source>
</evidence>
<dbReference type="Proteomes" id="UP001174932">
    <property type="component" value="Unassembled WGS sequence"/>
</dbReference>
<organism evidence="2 3">
    <name type="scientific">Rhizobium alvei</name>
    <dbReference type="NCBI Taxonomy" id="1132659"/>
    <lineage>
        <taxon>Bacteria</taxon>
        <taxon>Pseudomonadati</taxon>
        <taxon>Pseudomonadota</taxon>
        <taxon>Alphaproteobacteria</taxon>
        <taxon>Hyphomicrobiales</taxon>
        <taxon>Rhizobiaceae</taxon>
        <taxon>Rhizobium/Agrobacterium group</taxon>
        <taxon>Rhizobium</taxon>
    </lineage>
</organism>
<dbReference type="EMBL" id="JAUOZU010000007">
    <property type="protein sequence ID" value="MDO6964423.1"/>
    <property type="molecule type" value="Genomic_DNA"/>
</dbReference>
<accession>A0ABT8YL20</accession>